<sequence>MKLSSLPVIKLPVVDVTTDPVDLLITGLVLRMKQLARTSPQFIELIYDRSFRIEIGTAQGVARQIIIDQGKVSTASNATQSADFKIQFVDSEYAVKTLMKGDPSAFMTGMQSGNIKMEGDFSLLVWFNQVAKLVVPKIPKPVKQRIKQARQFLKEKTGR</sequence>
<dbReference type="EMBL" id="JAKUML010000001">
    <property type="protein sequence ID" value="MCJ8145326.1"/>
    <property type="molecule type" value="Genomic_DNA"/>
</dbReference>
<dbReference type="Gene3D" id="3.30.1050.10">
    <property type="entry name" value="SCP2 sterol-binding domain"/>
    <property type="match status" value="1"/>
</dbReference>
<comment type="caution">
    <text evidence="1">The sequence shown here is derived from an EMBL/GenBank/DDBJ whole genome shotgun (WGS) entry which is preliminary data.</text>
</comment>
<dbReference type="Proteomes" id="UP001139701">
    <property type="component" value="Unassembled WGS sequence"/>
</dbReference>
<name>A0A9X2B546_9GAMM</name>
<proteinExistence type="predicted"/>
<reference evidence="1" key="1">
    <citation type="submission" date="2022-02" db="EMBL/GenBank/DDBJ databases">
        <title>Acinetobacter A3.8 sp. nov., isolated from Sediment (Zhairuo Island).</title>
        <authorList>
            <person name="Zheng K."/>
        </authorList>
    </citation>
    <scope>NUCLEOTIDE SEQUENCE</scope>
    <source>
        <strain evidence="1">A3.8</strain>
    </source>
</reference>
<dbReference type="InterPro" id="IPR036527">
    <property type="entry name" value="SCP2_sterol-bd_dom_sf"/>
</dbReference>
<evidence type="ECO:0000313" key="1">
    <source>
        <dbReference type="EMBL" id="MCJ8145326.1"/>
    </source>
</evidence>
<dbReference type="RefSeq" id="WP_241569829.1">
    <property type="nucleotide sequence ID" value="NZ_JAKUML010000001.1"/>
</dbReference>
<dbReference type="AlphaFoldDB" id="A0A9X2B546"/>
<keyword evidence="2" id="KW-1185">Reference proteome</keyword>
<gene>
    <name evidence="1" type="ORF">MKI79_00060</name>
</gene>
<evidence type="ECO:0000313" key="2">
    <source>
        <dbReference type="Proteomes" id="UP001139701"/>
    </source>
</evidence>
<protein>
    <submittedName>
        <fullName evidence="1">SCP-2 sterol transfer family protein</fullName>
    </submittedName>
</protein>
<accession>A0A9X2B546</accession>
<organism evidence="1 2">
    <name type="scientific">Acinetobacter sedimenti</name>
    <dbReference type="NCBI Taxonomy" id="2919922"/>
    <lineage>
        <taxon>Bacteria</taxon>
        <taxon>Pseudomonadati</taxon>
        <taxon>Pseudomonadota</taxon>
        <taxon>Gammaproteobacteria</taxon>
        <taxon>Moraxellales</taxon>
        <taxon>Moraxellaceae</taxon>
        <taxon>Acinetobacter</taxon>
    </lineage>
</organism>